<dbReference type="PANTHER" id="PTHR33164">
    <property type="entry name" value="TRANSCRIPTIONAL REGULATOR, MARR FAMILY"/>
    <property type="match status" value="1"/>
</dbReference>
<dbReference type="SUPFAM" id="SSF46785">
    <property type="entry name" value="Winged helix' DNA-binding domain"/>
    <property type="match status" value="1"/>
</dbReference>
<evidence type="ECO:0000313" key="2">
    <source>
        <dbReference type="EMBL" id="RMI33498.1"/>
    </source>
</evidence>
<evidence type="ECO:0000259" key="1">
    <source>
        <dbReference type="PROSITE" id="PS50995"/>
    </source>
</evidence>
<protein>
    <submittedName>
        <fullName evidence="2">MarR family transcriptional regulator</fullName>
    </submittedName>
</protein>
<proteinExistence type="predicted"/>
<dbReference type="AlphaFoldDB" id="A0A3M2LFL8"/>
<name>A0A3M2LFL8_9NOCA</name>
<reference evidence="2 3" key="1">
    <citation type="submission" date="2018-10" db="EMBL/GenBank/DDBJ databases">
        <title>Isolation from cow dung.</title>
        <authorList>
            <person name="Ling L."/>
        </authorList>
    </citation>
    <scope>NUCLEOTIDE SEQUENCE [LARGE SCALE GENOMIC DNA]</scope>
    <source>
        <strain evidence="2 3">NEAU-LL90</strain>
    </source>
</reference>
<sequence length="144" mass="15792">MSEPRFLTHIQTLPSWLAGRVADRGRELVAAAIAAEGLKLPQHAVLAAVAECGPIAQADLVRLLRFDPKDMVVLINHLEHAGLAARRPDPHDRRKNAVTATSRGLEVLDRCARLAEDANAELLASLTDAETRQLMQLMDRVHRG</sequence>
<dbReference type="InterPro" id="IPR039422">
    <property type="entry name" value="MarR/SlyA-like"/>
</dbReference>
<dbReference type="Proteomes" id="UP000279275">
    <property type="component" value="Unassembled WGS sequence"/>
</dbReference>
<dbReference type="OrthoDB" id="3215333at2"/>
<dbReference type="InterPro" id="IPR036388">
    <property type="entry name" value="WH-like_DNA-bd_sf"/>
</dbReference>
<dbReference type="GO" id="GO:0003700">
    <property type="term" value="F:DNA-binding transcription factor activity"/>
    <property type="evidence" value="ECO:0007669"/>
    <property type="project" value="InterPro"/>
</dbReference>
<dbReference type="PANTHER" id="PTHR33164:SF43">
    <property type="entry name" value="HTH-TYPE TRANSCRIPTIONAL REPRESSOR YETL"/>
    <property type="match status" value="1"/>
</dbReference>
<dbReference type="InterPro" id="IPR000835">
    <property type="entry name" value="HTH_MarR-typ"/>
</dbReference>
<dbReference type="PROSITE" id="PS50995">
    <property type="entry name" value="HTH_MARR_2"/>
    <property type="match status" value="1"/>
</dbReference>
<gene>
    <name evidence="2" type="ORF">EBN03_10260</name>
</gene>
<dbReference type="RefSeq" id="WP_122187696.1">
    <property type="nucleotide sequence ID" value="NZ_RFFH01000003.1"/>
</dbReference>
<organism evidence="2 3">
    <name type="scientific">Nocardia stercoris</name>
    <dbReference type="NCBI Taxonomy" id="2483361"/>
    <lineage>
        <taxon>Bacteria</taxon>
        <taxon>Bacillati</taxon>
        <taxon>Actinomycetota</taxon>
        <taxon>Actinomycetes</taxon>
        <taxon>Mycobacteriales</taxon>
        <taxon>Nocardiaceae</taxon>
        <taxon>Nocardia</taxon>
    </lineage>
</organism>
<dbReference type="InterPro" id="IPR036390">
    <property type="entry name" value="WH_DNA-bd_sf"/>
</dbReference>
<dbReference type="Gene3D" id="1.10.10.10">
    <property type="entry name" value="Winged helix-like DNA-binding domain superfamily/Winged helix DNA-binding domain"/>
    <property type="match status" value="1"/>
</dbReference>
<feature type="domain" description="HTH marR-type" evidence="1">
    <location>
        <begin position="3"/>
        <end position="143"/>
    </location>
</feature>
<dbReference type="EMBL" id="RFFH01000003">
    <property type="protein sequence ID" value="RMI33498.1"/>
    <property type="molecule type" value="Genomic_DNA"/>
</dbReference>
<evidence type="ECO:0000313" key="3">
    <source>
        <dbReference type="Proteomes" id="UP000279275"/>
    </source>
</evidence>
<keyword evidence="3" id="KW-1185">Reference proteome</keyword>
<comment type="caution">
    <text evidence="2">The sequence shown here is derived from an EMBL/GenBank/DDBJ whole genome shotgun (WGS) entry which is preliminary data.</text>
</comment>
<dbReference type="PRINTS" id="PR00598">
    <property type="entry name" value="HTHMARR"/>
</dbReference>
<accession>A0A3M2LFL8</accession>
<dbReference type="Pfam" id="PF12802">
    <property type="entry name" value="MarR_2"/>
    <property type="match status" value="1"/>
</dbReference>
<dbReference type="SMART" id="SM00347">
    <property type="entry name" value="HTH_MARR"/>
    <property type="match status" value="1"/>
</dbReference>
<dbReference type="GO" id="GO:0006950">
    <property type="term" value="P:response to stress"/>
    <property type="evidence" value="ECO:0007669"/>
    <property type="project" value="TreeGrafter"/>
</dbReference>